<organism evidence="8">
    <name type="scientific">Streptomyces avermitilis</name>
    <dbReference type="NCBI Taxonomy" id="33903"/>
    <lineage>
        <taxon>Bacteria</taxon>
        <taxon>Bacillati</taxon>
        <taxon>Actinomycetota</taxon>
        <taxon>Actinomycetes</taxon>
        <taxon>Kitasatosporales</taxon>
        <taxon>Streptomycetaceae</taxon>
        <taxon>Streptomyces</taxon>
    </lineage>
</organism>
<dbReference type="EMBL" id="AP019621">
    <property type="protein sequence ID" value="BBJ54697.1"/>
    <property type="molecule type" value="Genomic_DNA"/>
</dbReference>
<evidence type="ECO:0000256" key="1">
    <source>
        <dbReference type="ARBA" id="ARBA00004141"/>
    </source>
</evidence>
<evidence type="ECO:0008006" key="9">
    <source>
        <dbReference type="Google" id="ProtNLM"/>
    </source>
</evidence>
<evidence type="ECO:0000256" key="2">
    <source>
        <dbReference type="ARBA" id="ARBA00007375"/>
    </source>
</evidence>
<feature type="transmembrane region" description="Helical" evidence="7">
    <location>
        <begin position="107"/>
        <end position="125"/>
    </location>
</feature>
<proteinExistence type="inferred from homology"/>
<dbReference type="PANTHER" id="PTHR31885:SF6">
    <property type="entry name" value="GH04784P"/>
    <property type="match status" value="1"/>
</dbReference>
<dbReference type="AlphaFoldDB" id="A0A499W6L2"/>
<keyword evidence="5 7" id="KW-0472">Membrane</keyword>
<dbReference type="GO" id="GO:0016787">
    <property type="term" value="F:hydrolase activity"/>
    <property type="evidence" value="ECO:0007669"/>
    <property type="project" value="TreeGrafter"/>
</dbReference>
<evidence type="ECO:0000256" key="3">
    <source>
        <dbReference type="ARBA" id="ARBA00022692"/>
    </source>
</evidence>
<gene>
    <name evidence="8" type="ORF">SAVMC3_73260</name>
</gene>
<comment type="similarity">
    <text evidence="2">Belongs to the TMEM86 family.</text>
</comment>
<name>A0A499W6L2_STRAX</name>
<evidence type="ECO:0000256" key="6">
    <source>
        <dbReference type="SAM" id="MobiDB-lite"/>
    </source>
</evidence>
<feature type="compositionally biased region" description="Basic and acidic residues" evidence="6">
    <location>
        <begin position="224"/>
        <end position="233"/>
    </location>
</feature>
<evidence type="ECO:0000313" key="8">
    <source>
        <dbReference type="EMBL" id="BBJ54697.1"/>
    </source>
</evidence>
<feature type="compositionally biased region" description="Low complexity" evidence="6">
    <location>
        <begin position="291"/>
        <end position="310"/>
    </location>
</feature>
<feature type="region of interest" description="Disordered" evidence="6">
    <location>
        <begin position="220"/>
        <end position="248"/>
    </location>
</feature>
<dbReference type="GO" id="GO:0016020">
    <property type="term" value="C:membrane"/>
    <property type="evidence" value="ECO:0007669"/>
    <property type="project" value="UniProtKB-SubCell"/>
</dbReference>
<sequence length="310" mass="31825">MRPAAARVLLGAFAFAVVADLASQALGSDTGHLLAKPLLMPLLAAYAAVRGGPRLLVVALLLGWAGDVLLLSDADPAFLAGMSSFAAGHVCYLVLFARHGRTRARGALLAGGYGLVLVTTVALLWPGLPAGLRVPVVGYSLLLTAMAYGATRLGPVAGLGGALFLLSDTLIATGVADWPQLPRPDFWIMLTYAAGQYLLVRGVTDTLGAPTAPAAAYGEVRSTTPERTHRNIAREGPSPCAPPPSTPRTTCAWRTCPNPWCGSPPTRSYGCCAPASAAATCGRTAARRPGSRGSASGTSSSASSRRPAPR</sequence>
<protein>
    <recommendedName>
        <fullName evidence="9">Lysoplasmalogenase</fullName>
    </recommendedName>
</protein>
<evidence type="ECO:0000256" key="4">
    <source>
        <dbReference type="ARBA" id="ARBA00022989"/>
    </source>
</evidence>
<comment type="subcellular location">
    <subcellularLocation>
        <location evidence="1">Membrane</location>
        <topology evidence="1">Multi-pass membrane protein</topology>
    </subcellularLocation>
</comment>
<feature type="transmembrane region" description="Helical" evidence="7">
    <location>
        <begin position="77"/>
        <end position="95"/>
    </location>
</feature>
<dbReference type="PANTHER" id="PTHR31885">
    <property type="entry name" value="GH04784P"/>
    <property type="match status" value="1"/>
</dbReference>
<evidence type="ECO:0000256" key="7">
    <source>
        <dbReference type="SAM" id="Phobius"/>
    </source>
</evidence>
<keyword evidence="3 7" id="KW-0812">Transmembrane</keyword>
<feature type="transmembrane region" description="Helical" evidence="7">
    <location>
        <begin position="156"/>
        <end position="176"/>
    </location>
</feature>
<accession>A0A499W6L2</accession>
<evidence type="ECO:0000256" key="5">
    <source>
        <dbReference type="ARBA" id="ARBA00023136"/>
    </source>
</evidence>
<dbReference type="Pfam" id="PF07947">
    <property type="entry name" value="YhhN"/>
    <property type="match status" value="1"/>
</dbReference>
<dbReference type="InterPro" id="IPR012506">
    <property type="entry name" value="TMEM86B-like"/>
</dbReference>
<feature type="region of interest" description="Disordered" evidence="6">
    <location>
        <begin position="282"/>
        <end position="310"/>
    </location>
</feature>
<keyword evidence="4 7" id="KW-1133">Transmembrane helix</keyword>
<reference evidence="8" key="1">
    <citation type="submission" date="2019-04" db="EMBL/GenBank/DDBJ databases">
        <title>Draft genome sequences of Streptomyces avermitilis MC3.</title>
        <authorList>
            <person name="Komaki H."/>
            <person name="Tamura T."/>
            <person name="Hosoyama A."/>
        </authorList>
    </citation>
    <scope>NUCLEOTIDE SEQUENCE</scope>
    <source>
        <strain evidence="8">MC3</strain>
    </source>
</reference>